<keyword evidence="1" id="KW-0812">Transmembrane</keyword>
<evidence type="ECO:0008006" key="4">
    <source>
        <dbReference type="Google" id="ProtNLM"/>
    </source>
</evidence>
<evidence type="ECO:0000256" key="1">
    <source>
        <dbReference type="SAM" id="Phobius"/>
    </source>
</evidence>
<keyword evidence="1" id="KW-1133">Transmembrane helix</keyword>
<name>A0A1V4SRH2_RUMHU</name>
<keyword evidence="1" id="KW-0472">Membrane</keyword>
<evidence type="ECO:0000313" key="3">
    <source>
        <dbReference type="Proteomes" id="UP000191554"/>
    </source>
</evidence>
<proteinExistence type="predicted"/>
<dbReference type="AlphaFoldDB" id="A0A1V4SRH2"/>
<dbReference type="RefSeq" id="WP_080062984.1">
    <property type="nucleotide sequence ID" value="NZ_MZGX01000002.1"/>
</dbReference>
<dbReference type="OrthoDB" id="2080244at2"/>
<reference evidence="2 3" key="1">
    <citation type="submission" date="2017-03" db="EMBL/GenBank/DDBJ databases">
        <title>Genome sequence of Clostridium hungatei DSM 14427.</title>
        <authorList>
            <person name="Poehlein A."/>
            <person name="Daniel R."/>
        </authorList>
    </citation>
    <scope>NUCLEOTIDE SEQUENCE [LARGE SCALE GENOMIC DNA]</scope>
    <source>
        <strain evidence="2 3">DSM 14427</strain>
    </source>
</reference>
<accession>A0A1V4SRH2</accession>
<feature type="transmembrane region" description="Helical" evidence="1">
    <location>
        <begin position="57"/>
        <end position="77"/>
    </location>
</feature>
<keyword evidence="3" id="KW-1185">Reference proteome</keyword>
<organism evidence="2 3">
    <name type="scientific">Ruminiclostridium hungatei</name>
    <name type="common">Clostridium hungatei</name>
    <dbReference type="NCBI Taxonomy" id="48256"/>
    <lineage>
        <taxon>Bacteria</taxon>
        <taxon>Bacillati</taxon>
        <taxon>Bacillota</taxon>
        <taxon>Clostridia</taxon>
        <taxon>Eubacteriales</taxon>
        <taxon>Oscillospiraceae</taxon>
        <taxon>Ruminiclostridium</taxon>
    </lineage>
</organism>
<gene>
    <name evidence="2" type="ORF">CLHUN_05200</name>
</gene>
<protein>
    <recommendedName>
        <fullName evidence="4">DUF4179 domain-containing protein</fullName>
    </recommendedName>
</protein>
<sequence>MEEKLIYELDRLDTHQTDSLLNEKLAFELDRKALKRIKSSVYKKAGLSRARSLLKKAAAVVAAAIVLLAVSTALVGVENVAEAFSRLFGFIPGYGIVENNQDIKFIARESKLRAENNQAIMTVRTVLAGKNSLSISFEVEKKAFDESKALEEKKELEELLKRDALKKPDIRLFIKGKEYRSSSSSTGGGGKLENTHIYFEIPEELINDKISYTLVNNQFGLSLDFTLQPCASYGSLQEIGPTDVKNNISITAVPKKDGNRLEVELYTVNKSKFNIYSYAKEDDKGYKGMDISLMTSSGRHGYKTPEGYMGANNRFYFDVNPEEAKLVLNIPYLIVEGAESSVVSLTVPEEGKILKLNKEVAFEDSTMIITQVEKVARPENEYGALRISLACKNSNPGMVLKNTAFNRVDTFGITKGGGYLSVPDENGIIKAIEYELEQGENDKLRLNISRPQYYLLGEYNLEIDGI</sequence>
<dbReference type="EMBL" id="MZGX01000002">
    <property type="protein sequence ID" value="OPX46045.1"/>
    <property type="molecule type" value="Genomic_DNA"/>
</dbReference>
<evidence type="ECO:0000313" key="2">
    <source>
        <dbReference type="EMBL" id="OPX46045.1"/>
    </source>
</evidence>
<dbReference type="Proteomes" id="UP000191554">
    <property type="component" value="Unassembled WGS sequence"/>
</dbReference>
<dbReference type="STRING" id="48256.CLHUN_05200"/>
<comment type="caution">
    <text evidence="2">The sequence shown here is derived from an EMBL/GenBank/DDBJ whole genome shotgun (WGS) entry which is preliminary data.</text>
</comment>